<name>A0A5N4D8Q1_CAMDR</name>
<comment type="caution">
    <text evidence="1">The sequence shown here is derived from an EMBL/GenBank/DDBJ whole genome shotgun (WGS) entry which is preliminary data.</text>
</comment>
<dbReference type="EMBL" id="JWIN03000015">
    <property type="protein sequence ID" value="KAB1267406.1"/>
    <property type="molecule type" value="Genomic_DNA"/>
</dbReference>
<organism evidence="1 2">
    <name type="scientific">Camelus dromedarius</name>
    <name type="common">Dromedary</name>
    <name type="synonym">Arabian camel</name>
    <dbReference type="NCBI Taxonomy" id="9838"/>
    <lineage>
        <taxon>Eukaryota</taxon>
        <taxon>Metazoa</taxon>
        <taxon>Chordata</taxon>
        <taxon>Craniata</taxon>
        <taxon>Vertebrata</taxon>
        <taxon>Euteleostomi</taxon>
        <taxon>Mammalia</taxon>
        <taxon>Eutheria</taxon>
        <taxon>Laurasiatheria</taxon>
        <taxon>Artiodactyla</taxon>
        <taxon>Tylopoda</taxon>
        <taxon>Camelidae</taxon>
        <taxon>Camelus</taxon>
    </lineage>
</organism>
<dbReference type="Proteomes" id="UP000299084">
    <property type="component" value="Unassembled WGS sequence"/>
</dbReference>
<accession>A0A5N4D8Q1</accession>
<evidence type="ECO:0000313" key="2">
    <source>
        <dbReference type="Proteomes" id="UP000299084"/>
    </source>
</evidence>
<gene>
    <name evidence="1" type="ORF">Cadr_000018183</name>
</gene>
<dbReference type="AlphaFoldDB" id="A0A5N4D8Q1"/>
<keyword evidence="2" id="KW-1185">Reference proteome</keyword>
<proteinExistence type="predicted"/>
<evidence type="ECO:0000313" key="1">
    <source>
        <dbReference type="EMBL" id="KAB1267406.1"/>
    </source>
</evidence>
<reference evidence="1 2" key="1">
    <citation type="journal article" date="2019" name="Mol. Ecol. Resour.">
        <title>Improving Illumina assemblies with Hi-C and long reads: an example with the North African dromedary.</title>
        <authorList>
            <person name="Elbers J.P."/>
            <person name="Rogers M.F."/>
            <person name="Perelman P.L."/>
            <person name="Proskuryakova A.A."/>
            <person name="Serdyukova N.A."/>
            <person name="Johnson W.E."/>
            <person name="Horin P."/>
            <person name="Corander J."/>
            <person name="Murphy D."/>
            <person name="Burger P.A."/>
        </authorList>
    </citation>
    <scope>NUCLEOTIDE SEQUENCE [LARGE SCALE GENOMIC DNA]</scope>
    <source>
        <strain evidence="1">Drom800</strain>
        <tissue evidence="1">Blood</tissue>
    </source>
</reference>
<sequence length="130" mass="14523">MRTKTRLERGKVRSDLVWHVAGQPLRQHSGIWCSRLGGGASRECRESPRAGAASFLLDPPSVVSVCCGPLSHPWPASALPGSPGLTWFLLFLIFRWDCRQDADFREDPDGEDHHTRGVHSPSCVETSWWC</sequence>
<protein>
    <submittedName>
        <fullName evidence="1">Uncharacterized protein</fullName>
    </submittedName>
</protein>